<dbReference type="RefSeq" id="WP_011711294.1">
    <property type="nucleotide sequence ID" value="NZ_BMIX01000002.1"/>
</dbReference>
<name>A0ABQ1WF75_9FLAO</name>
<organism evidence="2 3">
    <name type="scientific">Christiangramia forsetii</name>
    <dbReference type="NCBI Taxonomy" id="411153"/>
    <lineage>
        <taxon>Bacteria</taxon>
        <taxon>Pseudomonadati</taxon>
        <taxon>Bacteroidota</taxon>
        <taxon>Flavobacteriia</taxon>
        <taxon>Flavobacteriales</taxon>
        <taxon>Flavobacteriaceae</taxon>
        <taxon>Christiangramia</taxon>
    </lineage>
</organism>
<reference evidence="3" key="1">
    <citation type="journal article" date="2019" name="Int. J. Syst. Evol. Microbiol.">
        <title>The Global Catalogue of Microorganisms (GCM) 10K type strain sequencing project: providing services to taxonomists for standard genome sequencing and annotation.</title>
        <authorList>
            <consortium name="The Broad Institute Genomics Platform"/>
            <consortium name="The Broad Institute Genome Sequencing Center for Infectious Disease"/>
            <person name="Wu L."/>
            <person name="Ma J."/>
        </authorList>
    </citation>
    <scope>NUCLEOTIDE SEQUENCE [LARGE SCALE GENOMIC DNA]</scope>
    <source>
        <strain evidence="3">CGMCC 1.15422</strain>
    </source>
</reference>
<dbReference type="EMBL" id="BMIX01000002">
    <property type="protein sequence ID" value="GGG29085.1"/>
    <property type="molecule type" value="Genomic_DNA"/>
</dbReference>
<comment type="caution">
    <text evidence="2">The sequence shown here is derived from an EMBL/GenBank/DDBJ whole genome shotgun (WGS) entry which is preliminary data.</text>
</comment>
<evidence type="ECO:0000313" key="3">
    <source>
        <dbReference type="Proteomes" id="UP000605733"/>
    </source>
</evidence>
<evidence type="ECO:0000313" key="2">
    <source>
        <dbReference type="EMBL" id="GGG29085.1"/>
    </source>
</evidence>
<accession>A0ABQ1WF75</accession>
<feature type="chain" id="PRO_5046810068" description="Secreted protein" evidence="1">
    <location>
        <begin position="22"/>
        <end position="99"/>
    </location>
</feature>
<protein>
    <recommendedName>
        <fullName evidence="4">Secreted protein</fullName>
    </recommendedName>
</protein>
<gene>
    <name evidence="2" type="ORF">GCM10011532_10700</name>
</gene>
<evidence type="ECO:0008006" key="4">
    <source>
        <dbReference type="Google" id="ProtNLM"/>
    </source>
</evidence>
<keyword evidence="1" id="KW-0732">Signal</keyword>
<evidence type="ECO:0000256" key="1">
    <source>
        <dbReference type="SAM" id="SignalP"/>
    </source>
</evidence>
<dbReference type="Proteomes" id="UP000605733">
    <property type="component" value="Unassembled WGS sequence"/>
</dbReference>
<keyword evidence="3" id="KW-1185">Reference proteome</keyword>
<feature type="signal peptide" evidence="1">
    <location>
        <begin position="1"/>
        <end position="21"/>
    </location>
</feature>
<proteinExistence type="predicted"/>
<sequence>MKLFYLASFLFFLLIQTGCSSGNIDDKSLYTGIIQSTDITSYQYGTHSLETEDDFYALKSNTIDLNKYVDQKVKIEATQIQGYPVDGGPIYLLVTKVNK</sequence>